<keyword evidence="2" id="KW-1185">Reference proteome</keyword>
<dbReference type="PANTHER" id="PTHR39206:SF1">
    <property type="entry name" value="SLL8004 PROTEIN"/>
    <property type="match status" value="1"/>
</dbReference>
<proteinExistence type="predicted"/>
<dbReference type="AlphaFoldDB" id="A0A6C2UDF7"/>
<dbReference type="PANTHER" id="PTHR39206">
    <property type="entry name" value="SLL8004 PROTEIN"/>
    <property type="match status" value="1"/>
</dbReference>
<evidence type="ECO:0000313" key="2">
    <source>
        <dbReference type="Proteomes" id="UP000366872"/>
    </source>
</evidence>
<dbReference type="RefSeq" id="WP_136082733.1">
    <property type="nucleotide sequence ID" value="NZ_CAAHFG010000004.1"/>
</dbReference>
<dbReference type="EMBL" id="CAAHFG010000004">
    <property type="protein sequence ID" value="VGO17246.1"/>
    <property type="molecule type" value="Genomic_DNA"/>
</dbReference>
<protein>
    <submittedName>
        <fullName evidence="1">Uncharacterized protein</fullName>
    </submittedName>
</protein>
<accession>A0A6C2UDF7</accession>
<reference evidence="1 2" key="1">
    <citation type="submission" date="2019-04" db="EMBL/GenBank/DDBJ databases">
        <authorList>
            <person name="Van Vliet M D."/>
        </authorList>
    </citation>
    <scope>NUCLEOTIDE SEQUENCE [LARGE SCALE GENOMIC DNA]</scope>
    <source>
        <strain evidence="1 2">F1</strain>
    </source>
</reference>
<name>A0A6C2UDF7_PONDE</name>
<organism evidence="1 2">
    <name type="scientific">Pontiella desulfatans</name>
    <dbReference type="NCBI Taxonomy" id="2750659"/>
    <lineage>
        <taxon>Bacteria</taxon>
        <taxon>Pseudomonadati</taxon>
        <taxon>Kiritimatiellota</taxon>
        <taxon>Kiritimatiellia</taxon>
        <taxon>Kiritimatiellales</taxon>
        <taxon>Pontiellaceae</taxon>
        <taxon>Pontiella</taxon>
    </lineage>
</organism>
<evidence type="ECO:0000313" key="1">
    <source>
        <dbReference type="EMBL" id="VGO17246.1"/>
    </source>
</evidence>
<gene>
    <name evidence="1" type="ORF">PDESU_05842</name>
</gene>
<dbReference type="Proteomes" id="UP000366872">
    <property type="component" value="Unassembled WGS sequence"/>
</dbReference>
<sequence length="136" mass="15344">MFRAFQFMNWHPALRGAGGPPAIRLPYRPNLADSAAATMAAMQVVPQAARLPVRKGNHRVQQRVESGGHDIPAAAIARRYTRTVSNFLNVFIPLCDATFCYDNSAPIPILAFEQQDEERFVVDRERYETILRSIDE</sequence>